<dbReference type="SUPFAM" id="SSF53098">
    <property type="entry name" value="Ribonuclease H-like"/>
    <property type="match status" value="1"/>
</dbReference>
<feature type="domain" description="Chromo" evidence="1">
    <location>
        <begin position="414"/>
        <end position="464"/>
    </location>
</feature>
<dbReference type="PANTHER" id="PTHR37984">
    <property type="entry name" value="PROTEIN CBG26694"/>
    <property type="match status" value="1"/>
</dbReference>
<dbReference type="EMBL" id="NBNE01009504">
    <property type="protein sequence ID" value="OWY98346.1"/>
    <property type="molecule type" value="Genomic_DNA"/>
</dbReference>
<dbReference type="InterPro" id="IPR050951">
    <property type="entry name" value="Retrovirus_Pol_polyprotein"/>
</dbReference>
<dbReference type="InterPro" id="IPR012337">
    <property type="entry name" value="RNaseH-like_sf"/>
</dbReference>
<evidence type="ECO:0000313" key="4">
    <source>
        <dbReference type="Proteomes" id="UP000198211"/>
    </source>
</evidence>
<dbReference type="InterPro" id="IPR001584">
    <property type="entry name" value="Integrase_cat-core"/>
</dbReference>
<dbReference type="GO" id="GO:0015074">
    <property type="term" value="P:DNA integration"/>
    <property type="evidence" value="ECO:0007669"/>
    <property type="project" value="InterPro"/>
</dbReference>
<comment type="caution">
    <text evidence="3">The sequence shown here is derived from an EMBL/GenBank/DDBJ whole genome shotgun (WGS) entry which is preliminary data.</text>
</comment>
<dbReference type="Pfam" id="PF00665">
    <property type="entry name" value="rve"/>
    <property type="match status" value="1"/>
</dbReference>
<keyword evidence="4" id="KW-1185">Reference proteome</keyword>
<dbReference type="InterPro" id="IPR036397">
    <property type="entry name" value="RNaseH_sf"/>
</dbReference>
<dbReference type="SUPFAM" id="SSF54160">
    <property type="entry name" value="Chromo domain-like"/>
    <property type="match status" value="1"/>
</dbReference>
<sequence>LDDVRLAQQDNRRLKPSDAERNTSGLLEVKGKLWLSEEAEDLVRRVMIVAHCGSQGHRGLESMLLSIGAVFFVRDVSKLCRLFLARCLLCKHTKGGNIVPRPWGPTYQATRRNEMLHYDFLYMGDSADQTQYILVLKDGLSHFCELVACDSPTSSIAAQALLDWSKRFGAPDMLMSDTGSHFKNLLVNELCQRLQVEQHFVVAYSPWINGSVERINRDILQVVRVMLMELQLNTREWVYLLPVIQANLNHTPVSSLNNRAPSELFTLLPVPNPLKSVVVPRPRKDIVLDVVSGLDNVESLRESLHSMHKEVVERKEARRRQNQRNSSGTPCNFTEGDFVLWSRIDSRLSNNKLLVRWVGPFEVTKALPHSFKVRHLVTNKIYNVHGSRLKFFADSSLDVTEELIAHVGNQGMVLEIEEFKAHRFVKTRKEWQLLVSWDGLQAEENSWESLTAMAKEVPVKVSEYIGGTSDSAIKTEFAAILARHPRRG</sequence>
<dbReference type="AlphaFoldDB" id="A0A225V0K3"/>
<name>A0A225V0K3_9STRA</name>
<evidence type="ECO:0008006" key="5">
    <source>
        <dbReference type="Google" id="ProtNLM"/>
    </source>
</evidence>
<accession>A0A225V0K3</accession>
<feature type="non-terminal residue" evidence="3">
    <location>
        <position position="1"/>
    </location>
</feature>
<reference evidence="4" key="1">
    <citation type="submission" date="2017-03" db="EMBL/GenBank/DDBJ databases">
        <title>Phytopthora megakarya and P. palmivora, two closely related causual agents of cacao black pod achieved similar genome size and gene model numbers by different mechanisms.</title>
        <authorList>
            <person name="Ali S."/>
            <person name="Shao J."/>
            <person name="Larry D.J."/>
            <person name="Kronmiller B."/>
            <person name="Shen D."/>
            <person name="Strem M.D."/>
            <person name="Melnick R.L."/>
            <person name="Guiltinan M.J."/>
            <person name="Tyler B.M."/>
            <person name="Meinhardt L.W."/>
            <person name="Bailey B.A."/>
        </authorList>
    </citation>
    <scope>NUCLEOTIDE SEQUENCE [LARGE SCALE GENOMIC DNA]</scope>
    <source>
        <strain evidence="4">zdho120</strain>
    </source>
</reference>
<dbReference type="OrthoDB" id="119205at2759"/>
<dbReference type="PROSITE" id="PS50994">
    <property type="entry name" value="INTEGRASE"/>
    <property type="match status" value="1"/>
</dbReference>
<organism evidence="3 4">
    <name type="scientific">Phytophthora megakarya</name>
    <dbReference type="NCBI Taxonomy" id="4795"/>
    <lineage>
        <taxon>Eukaryota</taxon>
        <taxon>Sar</taxon>
        <taxon>Stramenopiles</taxon>
        <taxon>Oomycota</taxon>
        <taxon>Peronosporomycetes</taxon>
        <taxon>Peronosporales</taxon>
        <taxon>Peronosporaceae</taxon>
        <taxon>Phytophthora</taxon>
    </lineage>
</organism>
<feature type="domain" description="Integrase catalytic" evidence="2">
    <location>
        <begin position="101"/>
        <end position="269"/>
    </location>
</feature>
<dbReference type="Gene3D" id="3.30.420.10">
    <property type="entry name" value="Ribonuclease H-like superfamily/Ribonuclease H"/>
    <property type="match status" value="1"/>
</dbReference>
<evidence type="ECO:0000259" key="2">
    <source>
        <dbReference type="PROSITE" id="PS50994"/>
    </source>
</evidence>
<dbReference type="GO" id="GO:0003676">
    <property type="term" value="F:nucleic acid binding"/>
    <property type="evidence" value="ECO:0007669"/>
    <property type="project" value="InterPro"/>
</dbReference>
<dbReference type="Proteomes" id="UP000198211">
    <property type="component" value="Unassembled WGS sequence"/>
</dbReference>
<evidence type="ECO:0000313" key="3">
    <source>
        <dbReference type="EMBL" id="OWY98346.1"/>
    </source>
</evidence>
<dbReference type="InterPro" id="IPR000953">
    <property type="entry name" value="Chromo/chromo_shadow_dom"/>
</dbReference>
<gene>
    <name evidence="3" type="ORF">PHMEG_00030909</name>
</gene>
<dbReference type="Gene3D" id="2.40.50.40">
    <property type="match status" value="1"/>
</dbReference>
<protein>
    <recommendedName>
        <fullName evidence="5">Integrase catalytic domain-containing protein</fullName>
    </recommendedName>
</protein>
<dbReference type="InterPro" id="IPR016197">
    <property type="entry name" value="Chromo-like_dom_sf"/>
</dbReference>
<dbReference type="PROSITE" id="PS50013">
    <property type="entry name" value="CHROMO_2"/>
    <property type="match status" value="1"/>
</dbReference>
<dbReference type="PANTHER" id="PTHR37984:SF5">
    <property type="entry name" value="PROTEIN NYNRIN-LIKE"/>
    <property type="match status" value="1"/>
</dbReference>
<proteinExistence type="predicted"/>
<evidence type="ECO:0000259" key="1">
    <source>
        <dbReference type="PROSITE" id="PS50013"/>
    </source>
</evidence>